<accession>A0ABX0M6T0</accession>
<name>A0ABX0M6T0_9BURK</name>
<dbReference type="RefSeq" id="WP_167074859.1">
    <property type="nucleotide sequence ID" value="NZ_VVIW01000002.1"/>
</dbReference>
<proteinExistence type="predicted"/>
<gene>
    <name evidence="1" type="ORF">F1609_03765</name>
</gene>
<dbReference type="Proteomes" id="UP000819052">
    <property type="component" value="Unassembled WGS sequence"/>
</dbReference>
<dbReference type="EMBL" id="VVIW01000002">
    <property type="protein sequence ID" value="NHZ39289.1"/>
    <property type="molecule type" value="Genomic_DNA"/>
</dbReference>
<organism evidence="1 2">
    <name type="scientific">Massilia aquatica</name>
    <dbReference type="NCBI Taxonomy" id="2609000"/>
    <lineage>
        <taxon>Bacteria</taxon>
        <taxon>Pseudomonadati</taxon>
        <taxon>Pseudomonadota</taxon>
        <taxon>Betaproteobacteria</taxon>
        <taxon>Burkholderiales</taxon>
        <taxon>Oxalobacteraceae</taxon>
        <taxon>Telluria group</taxon>
        <taxon>Massilia</taxon>
    </lineage>
</organism>
<comment type="caution">
    <text evidence="1">The sequence shown here is derived from an EMBL/GenBank/DDBJ whole genome shotgun (WGS) entry which is preliminary data.</text>
</comment>
<keyword evidence="2" id="KW-1185">Reference proteome</keyword>
<reference evidence="1 2" key="1">
    <citation type="submission" date="2019-09" db="EMBL/GenBank/DDBJ databases">
        <title>Taxonomy of Antarctic Massilia spp.: description of Massilia rubra sp. nov., Massilia aquatica sp. nov., Massilia mucilaginosa sp. nov., Massilia frigida sp. nov. isolated from streams, lakes and regoliths.</title>
        <authorList>
            <person name="Holochova P."/>
            <person name="Sedlacek I."/>
            <person name="Kralova S."/>
            <person name="Maslanova I."/>
            <person name="Busse H.-J."/>
            <person name="Stankova E."/>
            <person name="Vrbovska V."/>
            <person name="Kovarovic V."/>
            <person name="Bartak M."/>
            <person name="Svec P."/>
            <person name="Pantucek R."/>
        </authorList>
    </citation>
    <scope>NUCLEOTIDE SEQUENCE [LARGE SCALE GENOMIC DNA]</scope>
    <source>
        <strain evidence="1 2">CCM 8693</strain>
    </source>
</reference>
<protein>
    <submittedName>
        <fullName evidence="1">Uncharacterized protein</fullName>
    </submittedName>
</protein>
<sequence>MSYFSQAIATHKSGFTQAHDLIQRIFHALPAPRARAHVPQPACAPDRIAFHAAMLAHALPSPRVAALFRCGACVIAGVRPLHSAAEARRYLRDAAVYPLQFVPASDDGDAEIFSAISYEKSSDAAVLGNGALIALADLVQLLDLPCARGYLLQELPSPHRLGGLRVTVAMRAHGAYIVRASWKLAGADADIPLPLWKATSRLVLAGAALFPSVQNQHWDIALCERGPLAMGMSAAHAQLV</sequence>
<evidence type="ECO:0000313" key="2">
    <source>
        <dbReference type="Proteomes" id="UP000819052"/>
    </source>
</evidence>
<evidence type="ECO:0000313" key="1">
    <source>
        <dbReference type="EMBL" id="NHZ39289.1"/>
    </source>
</evidence>